<protein>
    <recommendedName>
        <fullName evidence="3">C2H2-type domain-containing protein</fullName>
    </recommendedName>
</protein>
<comment type="caution">
    <text evidence="1">The sequence shown here is derived from an EMBL/GenBank/DDBJ whole genome shotgun (WGS) entry which is preliminary data.</text>
</comment>
<dbReference type="OrthoDB" id="10674448at2759"/>
<dbReference type="EMBL" id="JAACJP010000021">
    <property type="protein sequence ID" value="KAF5378061.1"/>
    <property type="molecule type" value="Genomic_DNA"/>
</dbReference>
<dbReference type="AlphaFoldDB" id="A0A8H5H6W8"/>
<name>A0A8H5H6W8_9AGAR</name>
<reference evidence="1 2" key="1">
    <citation type="journal article" date="2020" name="ISME J.">
        <title>Uncovering the hidden diversity of litter-decomposition mechanisms in mushroom-forming fungi.</title>
        <authorList>
            <person name="Floudas D."/>
            <person name="Bentzer J."/>
            <person name="Ahren D."/>
            <person name="Johansson T."/>
            <person name="Persson P."/>
            <person name="Tunlid A."/>
        </authorList>
    </citation>
    <scope>NUCLEOTIDE SEQUENCE [LARGE SCALE GENOMIC DNA]</scope>
    <source>
        <strain evidence="1 2">CBS 661.87</strain>
    </source>
</reference>
<gene>
    <name evidence="1" type="ORF">D9615_007503</name>
</gene>
<evidence type="ECO:0000313" key="2">
    <source>
        <dbReference type="Proteomes" id="UP000565441"/>
    </source>
</evidence>
<sequence>MASYYPRPMPLRNETSFAIRDHEHMITELGYGRLYTTDSEIAQAQQPMPLPTVQEGHMDCSPKDQSVAEQHVEIRSYYRMTPQAVIPPPAVSAPVFPPSFFNATMTTPNAVRTEAFPIPVYNSNLPSVSHPLNPTTSPVDLLKWYYATQPMTIITAPVISPNVSTPPVNNEDALDLAATIFQPGIFTPTPSFSRAVSPAASVGSSASSSHSSASMSSHASRRAAAKVAKLPDALRGSNAATKGLLSAHIFLCQWAECHDQIEREGNTAAHEQAFQASVNRHIAEHAQAAPDREDGRGRKCLWRVCTDATSKLSNQRAIQRHIHTHIDHWFVFCHVCGKGLRRESSLRGHLLRCKVKNGKKGTVG</sequence>
<proteinExistence type="predicted"/>
<accession>A0A8H5H6W8</accession>
<dbReference type="Proteomes" id="UP000565441">
    <property type="component" value="Unassembled WGS sequence"/>
</dbReference>
<keyword evidence="2" id="KW-1185">Reference proteome</keyword>
<evidence type="ECO:0008006" key="3">
    <source>
        <dbReference type="Google" id="ProtNLM"/>
    </source>
</evidence>
<evidence type="ECO:0000313" key="1">
    <source>
        <dbReference type="EMBL" id="KAF5378061.1"/>
    </source>
</evidence>
<organism evidence="1 2">
    <name type="scientific">Tricholomella constricta</name>
    <dbReference type="NCBI Taxonomy" id="117010"/>
    <lineage>
        <taxon>Eukaryota</taxon>
        <taxon>Fungi</taxon>
        <taxon>Dikarya</taxon>
        <taxon>Basidiomycota</taxon>
        <taxon>Agaricomycotina</taxon>
        <taxon>Agaricomycetes</taxon>
        <taxon>Agaricomycetidae</taxon>
        <taxon>Agaricales</taxon>
        <taxon>Tricholomatineae</taxon>
        <taxon>Lyophyllaceae</taxon>
        <taxon>Tricholomella</taxon>
    </lineage>
</organism>